<feature type="repeat" description="ANK" evidence="3">
    <location>
        <begin position="225"/>
        <end position="257"/>
    </location>
</feature>
<feature type="repeat" description="ANK" evidence="3">
    <location>
        <begin position="154"/>
        <end position="191"/>
    </location>
</feature>
<dbReference type="PROSITE" id="PS50088">
    <property type="entry name" value="ANK_REPEAT"/>
    <property type="match status" value="4"/>
</dbReference>
<feature type="repeat" description="ANK" evidence="3">
    <location>
        <begin position="192"/>
        <end position="224"/>
    </location>
</feature>
<gene>
    <name evidence="4" type="ORF">GP486_000845</name>
</gene>
<keyword evidence="2 3" id="KW-0040">ANK repeat</keyword>
<dbReference type="Pfam" id="PF00023">
    <property type="entry name" value="Ank"/>
    <property type="match status" value="1"/>
</dbReference>
<dbReference type="InterPro" id="IPR036770">
    <property type="entry name" value="Ankyrin_rpt-contain_sf"/>
</dbReference>
<evidence type="ECO:0000256" key="3">
    <source>
        <dbReference type="PROSITE-ProRule" id="PRU00023"/>
    </source>
</evidence>
<dbReference type="Pfam" id="PF12796">
    <property type="entry name" value="Ank_2"/>
    <property type="match status" value="1"/>
</dbReference>
<evidence type="ECO:0000313" key="5">
    <source>
        <dbReference type="Proteomes" id="UP000750711"/>
    </source>
</evidence>
<evidence type="ECO:0000256" key="1">
    <source>
        <dbReference type="ARBA" id="ARBA00022737"/>
    </source>
</evidence>
<keyword evidence="1" id="KW-0677">Repeat</keyword>
<sequence>MAGRDTSFQVFHGARLTHGSSVVERAWNADRTGLEDLSLIRNQIFKHIDIQEFAETQQYSTIHKIVLGLSKLDLNSQLEDSTFAIDTPDLVGRTPLWWASTRGDEEAVRILLAYGASLEIKSRHSPGVLHVARTPAIVDLLLDYGAKIDCRDGVGRTPLHHCAYRGDPRGSSVALLESLLEKGADVNAQTRAGHTALHYTAMYGSVGHMAPLLTRGASLEARKLDGHTPLMDAIRCSQPSAVDFLLESGADYTITSKQCKTILHVCASNSDIATMDRLTSARLCDVDIDAKDSYGLTARDRLQERADFSEDLGFAFEALLESIRQQGTEAVDRSI</sequence>
<dbReference type="EMBL" id="JAGHQM010000063">
    <property type="protein sequence ID" value="KAH0565748.1"/>
    <property type="molecule type" value="Genomic_DNA"/>
</dbReference>
<evidence type="ECO:0000256" key="2">
    <source>
        <dbReference type="ARBA" id="ARBA00023043"/>
    </source>
</evidence>
<dbReference type="Gene3D" id="1.25.40.20">
    <property type="entry name" value="Ankyrin repeat-containing domain"/>
    <property type="match status" value="2"/>
</dbReference>
<organism evidence="4 5">
    <name type="scientific">Trichoglossum hirsutum</name>
    <dbReference type="NCBI Taxonomy" id="265104"/>
    <lineage>
        <taxon>Eukaryota</taxon>
        <taxon>Fungi</taxon>
        <taxon>Dikarya</taxon>
        <taxon>Ascomycota</taxon>
        <taxon>Pezizomycotina</taxon>
        <taxon>Geoglossomycetes</taxon>
        <taxon>Geoglossales</taxon>
        <taxon>Geoglossaceae</taxon>
        <taxon>Trichoglossum</taxon>
    </lineage>
</organism>
<comment type="caution">
    <text evidence="4">The sequence shown here is derived from an EMBL/GenBank/DDBJ whole genome shotgun (WGS) entry which is preliminary data.</text>
</comment>
<dbReference type="PANTHER" id="PTHR24180">
    <property type="entry name" value="CYCLIN-DEPENDENT KINASE INHIBITOR 2C-RELATED"/>
    <property type="match status" value="1"/>
</dbReference>
<dbReference type="Proteomes" id="UP000750711">
    <property type="component" value="Unassembled WGS sequence"/>
</dbReference>
<dbReference type="Pfam" id="PF13637">
    <property type="entry name" value="Ank_4"/>
    <property type="match status" value="1"/>
</dbReference>
<dbReference type="AlphaFoldDB" id="A0A9P8LI54"/>
<dbReference type="InterPro" id="IPR051637">
    <property type="entry name" value="Ank_repeat_dom-contain_49"/>
</dbReference>
<proteinExistence type="predicted"/>
<dbReference type="SMART" id="SM00248">
    <property type="entry name" value="ANK"/>
    <property type="match status" value="5"/>
</dbReference>
<evidence type="ECO:0000313" key="4">
    <source>
        <dbReference type="EMBL" id="KAH0565748.1"/>
    </source>
</evidence>
<protein>
    <recommendedName>
        <fullName evidence="6">Ankyrin repeat protein</fullName>
    </recommendedName>
</protein>
<feature type="repeat" description="ANK" evidence="3">
    <location>
        <begin position="91"/>
        <end position="123"/>
    </location>
</feature>
<evidence type="ECO:0008006" key="6">
    <source>
        <dbReference type="Google" id="ProtNLM"/>
    </source>
</evidence>
<keyword evidence="5" id="KW-1185">Reference proteome</keyword>
<reference evidence="4" key="1">
    <citation type="submission" date="2021-03" db="EMBL/GenBank/DDBJ databases">
        <title>Comparative genomics and phylogenomic investigation of the class Geoglossomycetes provide insights into ecological specialization and systematics.</title>
        <authorList>
            <person name="Melie T."/>
            <person name="Pirro S."/>
            <person name="Miller A.N."/>
            <person name="Quandt A."/>
        </authorList>
    </citation>
    <scope>NUCLEOTIDE SEQUENCE</scope>
    <source>
        <strain evidence="4">CAQ_001_2017</strain>
    </source>
</reference>
<name>A0A9P8LI54_9PEZI</name>
<dbReference type="PROSITE" id="PS50297">
    <property type="entry name" value="ANK_REP_REGION"/>
    <property type="match status" value="4"/>
</dbReference>
<dbReference type="PANTHER" id="PTHR24180:SF45">
    <property type="entry name" value="POLY [ADP-RIBOSE] POLYMERASE TANKYRASE"/>
    <property type="match status" value="1"/>
</dbReference>
<accession>A0A9P8LI54</accession>
<dbReference type="SUPFAM" id="SSF48403">
    <property type="entry name" value="Ankyrin repeat"/>
    <property type="match status" value="1"/>
</dbReference>
<dbReference type="PRINTS" id="PR01415">
    <property type="entry name" value="ANKYRIN"/>
</dbReference>
<dbReference type="InterPro" id="IPR002110">
    <property type="entry name" value="Ankyrin_rpt"/>
</dbReference>